<dbReference type="AlphaFoldDB" id="A0A1H8DHZ6"/>
<dbReference type="SUPFAM" id="SSF53448">
    <property type="entry name" value="Nucleotide-diphospho-sugar transferases"/>
    <property type="match status" value="1"/>
</dbReference>
<dbReference type="PANTHER" id="PTHR43523">
    <property type="entry name" value="GLUCOSE-1-PHOSPHATE ADENYLYLTRANSFERASE-RELATED"/>
    <property type="match status" value="1"/>
</dbReference>
<keyword evidence="5" id="KW-0548">Nucleotidyltransferase</keyword>
<gene>
    <name evidence="5" type="ORF">SAMN05216180_2619</name>
</gene>
<dbReference type="PANTHER" id="PTHR43523:SF6">
    <property type="entry name" value="GLYCOGEN BIOSYNTHESIS PROTEIN GLGD"/>
    <property type="match status" value="1"/>
</dbReference>
<evidence type="ECO:0000313" key="5">
    <source>
        <dbReference type="EMBL" id="SEN06909.1"/>
    </source>
</evidence>
<proteinExistence type="inferred from homology"/>
<evidence type="ECO:0000256" key="2">
    <source>
        <dbReference type="ARBA" id="ARBA00023056"/>
    </source>
</evidence>
<feature type="domain" description="Nucleotidyl transferase" evidence="3">
    <location>
        <begin position="22"/>
        <end position="179"/>
    </location>
</feature>
<dbReference type="InterPro" id="IPR011831">
    <property type="entry name" value="ADP-Glc_PPase"/>
</dbReference>
<keyword evidence="5" id="KW-0808">Transferase</keyword>
<dbReference type="InterPro" id="IPR011004">
    <property type="entry name" value="Trimer_LpxA-like_sf"/>
</dbReference>
<dbReference type="Gene3D" id="3.90.550.10">
    <property type="entry name" value="Spore Coat Polysaccharide Biosynthesis Protein SpsA, Chain A"/>
    <property type="match status" value="1"/>
</dbReference>
<dbReference type="InterPro" id="IPR029044">
    <property type="entry name" value="Nucleotide-diphossugar_trans"/>
</dbReference>
<feature type="domain" description="Glucose-1-phosphate adenylyltransferase/Bifunctional protein GlmU-like C-terminal hexapeptide" evidence="4">
    <location>
        <begin position="289"/>
        <end position="357"/>
    </location>
</feature>
<reference evidence="5 6" key="1">
    <citation type="submission" date="2016-10" db="EMBL/GenBank/DDBJ databases">
        <authorList>
            <person name="de Groot N.N."/>
        </authorList>
    </citation>
    <scope>NUCLEOTIDE SEQUENCE [LARGE SCALE GENOMIC DNA]</scope>
    <source>
        <strain evidence="5 6">CGMCC 1.5070</strain>
    </source>
</reference>
<evidence type="ECO:0000259" key="3">
    <source>
        <dbReference type="Pfam" id="PF00483"/>
    </source>
</evidence>
<comment type="similarity">
    <text evidence="1">Belongs to the bacterial/plant glucose-1-phosphate adenylyltransferase family.</text>
</comment>
<evidence type="ECO:0000259" key="4">
    <source>
        <dbReference type="Pfam" id="PF24894"/>
    </source>
</evidence>
<dbReference type="InterPro" id="IPR005835">
    <property type="entry name" value="NTP_transferase_dom"/>
</dbReference>
<dbReference type="Gene3D" id="2.160.10.10">
    <property type="entry name" value="Hexapeptide repeat proteins"/>
    <property type="match status" value="1"/>
</dbReference>
<dbReference type="SUPFAM" id="SSF51161">
    <property type="entry name" value="Trimeric LpxA-like enzymes"/>
    <property type="match status" value="1"/>
</dbReference>
<name>A0A1H8DHZ6_9FIRM</name>
<dbReference type="STRING" id="474960.SAMN05216180_2619"/>
<dbReference type="NCBIfam" id="TIGR02092">
    <property type="entry name" value="glgD"/>
    <property type="match status" value="1"/>
</dbReference>
<dbReference type="EMBL" id="FOCG01000003">
    <property type="protein sequence ID" value="SEN06909.1"/>
    <property type="molecule type" value="Genomic_DNA"/>
</dbReference>
<protein>
    <submittedName>
        <fullName evidence="5">Glucose-1-phosphate adenylyltransferase</fullName>
    </submittedName>
</protein>
<dbReference type="Pfam" id="PF24894">
    <property type="entry name" value="Hexapep_GlmU"/>
    <property type="match status" value="1"/>
</dbReference>
<dbReference type="GO" id="GO:0008878">
    <property type="term" value="F:glucose-1-phosphate adenylyltransferase activity"/>
    <property type="evidence" value="ECO:0007669"/>
    <property type="project" value="InterPro"/>
</dbReference>
<dbReference type="CDD" id="cd02508">
    <property type="entry name" value="ADP_Glucose_PP"/>
    <property type="match status" value="1"/>
</dbReference>
<dbReference type="OrthoDB" id="9801810at2"/>
<evidence type="ECO:0000256" key="1">
    <source>
        <dbReference type="ARBA" id="ARBA00010443"/>
    </source>
</evidence>
<dbReference type="GO" id="GO:0005978">
    <property type="term" value="P:glycogen biosynthetic process"/>
    <property type="evidence" value="ECO:0007669"/>
    <property type="project" value="UniProtKB-KW"/>
</dbReference>
<keyword evidence="6" id="KW-1185">Reference proteome</keyword>
<organism evidence="5 6">
    <name type="scientific">Hydrogenoanaerobacterium saccharovorans</name>
    <dbReference type="NCBI Taxonomy" id="474960"/>
    <lineage>
        <taxon>Bacteria</taxon>
        <taxon>Bacillati</taxon>
        <taxon>Bacillota</taxon>
        <taxon>Clostridia</taxon>
        <taxon>Eubacteriales</taxon>
        <taxon>Oscillospiraceae</taxon>
        <taxon>Hydrogenoanaerobacterium</taxon>
    </lineage>
</organism>
<accession>A0A1H8DHZ6</accession>
<dbReference type="InterPro" id="IPR056818">
    <property type="entry name" value="GlmU/GlgC-like_hexapep"/>
</dbReference>
<dbReference type="CDD" id="cd04651">
    <property type="entry name" value="LbH_G1P_AT_C"/>
    <property type="match status" value="1"/>
</dbReference>
<sequence length="374" mass="41526">MKESKVLGIVFSNMHDEYMGEITNKRTMASVPFGGRYRLIDFTLSNLVNSGIEDIGVITKSNYQSLMDHLGSGRDWDLARKRGGLCILPPFSSANSTGIYKGRLDALAGIGGYIRHSTAEYVVMADCDVISSINLKDVLKQHRETGADLTLVYKRENCKLNRSSDTTVLKFDENGRVNDVLISPELSGDNCCYLDIAVIEKKKLERMITEAVARNKKSFKHDVLVAQHNHIDIRGYEFKGYAVKINSMKAYYKANMDLLNYDVLYELFAADKPVYTKVRDEAPAKYGLNAAVANSLVADGCVIEGEIENSILFRGVKVGKGAKVKNSIVMQGCDIGENSNIDYTIIDKDVTVRAGRNLMGYNTYPVYITKGSNV</sequence>
<dbReference type="Pfam" id="PF00483">
    <property type="entry name" value="NTP_transferase"/>
    <property type="match status" value="1"/>
</dbReference>
<keyword evidence="2" id="KW-0320">Glycogen biosynthesis</keyword>
<evidence type="ECO:0000313" key="6">
    <source>
        <dbReference type="Proteomes" id="UP000199158"/>
    </source>
</evidence>
<dbReference type="InterPro" id="IPR011832">
    <property type="entry name" value="GlgDAde_trans"/>
</dbReference>
<dbReference type="RefSeq" id="WP_092755906.1">
    <property type="nucleotide sequence ID" value="NZ_FOCG01000003.1"/>
</dbReference>
<dbReference type="Proteomes" id="UP000199158">
    <property type="component" value="Unassembled WGS sequence"/>
</dbReference>